<evidence type="ECO:0000313" key="2">
    <source>
        <dbReference type="Proteomes" id="UP001444625"/>
    </source>
</evidence>
<dbReference type="EMBL" id="JBDIML010000003">
    <property type="protein sequence ID" value="MEN2767828.1"/>
    <property type="molecule type" value="Genomic_DNA"/>
</dbReference>
<protein>
    <submittedName>
        <fullName evidence="1">Uncharacterized protein</fullName>
    </submittedName>
</protein>
<proteinExistence type="predicted"/>
<dbReference type="Proteomes" id="UP001444625">
    <property type="component" value="Unassembled WGS sequence"/>
</dbReference>
<sequence>MWFWIVLIIVILIFLEEGLYYLSNHLAFRKQAKDQEKNGIIKKFFRRSRRNEHIEH</sequence>
<name>A0ABU9XHQ9_9BACI</name>
<reference evidence="1 2" key="1">
    <citation type="submission" date="2024-05" db="EMBL/GenBank/DDBJ databases">
        <authorList>
            <person name="Haq I."/>
            <person name="Ullah Z."/>
            <person name="Ahmad R."/>
            <person name="Li M."/>
            <person name="Tong Y."/>
        </authorList>
    </citation>
    <scope>NUCLEOTIDE SEQUENCE [LARGE SCALE GENOMIC DNA]</scope>
    <source>
        <strain evidence="1 2">16A2E</strain>
    </source>
</reference>
<keyword evidence="2" id="KW-1185">Reference proteome</keyword>
<comment type="caution">
    <text evidence="1">The sequence shown here is derived from an EMBL/GenBank/DDBJ whole genome shotgun (WGS) entry which is preliminary data.</text>
</comment>
<organism evidence="1 2">
    <name type="scientific">Ornithinibacillus xuwenensis</name>
    <dbReference type="NCBI Taxonomy" id="3144668"/>
    <lineage>
        <taxon>Bacteria</taxon>
        <taxon>Bacillati</taxon>
        <taxon>Bacillota</taxon>
        <taxon>Bacilli</taxon>
        <taxon>Bacillales</taxon>
        <taxon>Bacillaceae</taxon>
        <taxon>Ornithinibacillus</taxon>
    </lineage>
</organism>
<gene>
    <name evidence="1" type="ORF">ABC228_11560</name>
</gene>
<evidence type="ECO:0000313" key="1">
    <source>
        <dbReference type="EMBL" id="MEN2767828.1"/>
    </source>
</evidence>
<accession>A0ABU9XHQ9</accession>
<dbReference type="RefSeq" id="WP_345825294.1">
    <property type="nucleotide sequence ID" value="NZ_JBDIML010000003.1"/>
</dbReference>